<name>A0A3M3WI72_PSEAP</name>
<accession>A0A3M3WI72</accession>
<dbReference type="InterPro" id="IPR011010">
    <property type="entry name" value="DNA_brk_join_enz"/>
</dbReference>
<dbReference type="EMBL" id="RBPX01000381">
    <property type="protein sequence ID" value="RMO57498.1"/>
    <property type="molecule type" value="Genomic_DNA"/>
</dbReference>
<organism evidence="1 2">
    <name type="scientific">Pseudomonas syringae pv. aptata</name>
    <dbReference type="NCBI Taxonomy" id="83167"/>
    <lineage>
        <taxon>Bacteria</taxon>
        <taxon>Pseudomonadati</taxon>
        <taxon>Pseudomonadota</taxon>
        <taxon>Gammaproteobacteria</taxon>
        <taxon>Pseudomonadales</taxon>
        <taxon>Pseudomonadaceae</taxon>
        <taxon>Pseudomonas</taxon>
        <taxon>Pseudomonas syringae</taxon>
    </lineage>
</organism>
<gene>
    <name evidence="1" type="ORF">ALQ37_200073</name>
</gene>
<protein>
    <recommendedName>
        <fullName evidence="3">Tyr recombinase domain-containing protein</fullName>
    </recommendedName>
</protein>
<dbReference type="SUPFAM" id="SSF56349">
    <property type="entry name" value="DNA breaking-rejoining enzymes"/>
    <property type="match status" value="1"/>
</dbReference>
<dbReference type="GO" id="GO:0003677">
    <property type="term" value="F:DNA binding"/>
    <property type="evidence" value="ECO:0007669"/>
    <property type="project" value="InterPro"/>
</dbReference>
<evidence type="ECO:0000313" key="1">
    <source>
        <dbReference type="EMBL" id="RMO57498.1"/>
    </source>
</evidence>
<sequence>MLSSAKIKNKLMELSSVLAYAVKMEYFTENPVVASGITKSLRKASTKQSRTATRKGYTQAELIKVFSSPLFKIQWVAPRASFGEARKWLPLLLCYTGARREEIAQIKPIRFASPRTASGTWTFLASLRTAQMKTEP</sequence>
<dbReference type="AlphaFoldDB" id="A0A3M3WI72"/>
<reference evidence="1 2" key="1">
    <citation type="submission" date="2018-08" db="EMBL/GenBank/DDBJ databases">
        <title>Recombination of ecologically and evolutionarily significant loci maintains genetic cohesion in the Pseudomonas syringae species complex.</title>
        <authorList>
            <person name="Dillon M."/>
            <person name="Thakur S."/>
            <person name="Almeida R.N.D."/>
            <person name="Weir B.S."/>
            <person name="Guttman D.S."/>
        </authorList>
    </citation>
    <scope>NUCLEOTIDE SEQUENCE [LARGE SCALE GENOMIC DNA]</scope>
    <source>
        <strain evidence="1 2">ICMP 4388</strain>
    </source>
</reference>
<evidence type="ECO:0000313" key="2">
    <source>
        <dbReference type="Proteomes" id="UP000274541"/>
    </source>
</evidence>
<proteinExistence type="predicted"/>
<dbReference type="Proteomes" id="UP000274541">
    <property type="component" value="Unassembled WGS sequence"/>
</dbReference>
<evidence type="ECO:0008006" key="3">
    <source>
        <dbReference type="Google" id="ProtNLM"/>
    </source>
</evidence>
<comment type="caution">
    <text evidence="1">The sequence shown here is derived from an EMBL/GenBank/DDBJ whole genome shotgun (WGS) entry which is preliminary data.</text>
</comment>